<keyword evidence="3 6" id="KW-0812">Transmembrane</keyword>
<dbReference type="RefSeq" id="WP_166586322.1">
    <property type="nucleotide sequence ID" value="NZ_WWEO01000043.1"/>
</dbReference>
<accession>A0A965ZFZ3</accession>
<comment type="caution">
    <text evidence="8">The sequence shown here is derived from an EMBL/GenBank/DDBJ whole genome shotgun (WGS) entry which is preliminary data.</text>
</comment>
<dbReference type="AlphaFoldDB" id="A0A965ZFZ3"/>
<keyword evidence="9" id="KW-1185">Reference proteome</keyword>
<feature type="domain" description="Cardiolipin synthase N-terminal" evidence="7">
    <location>
        <begin position="21"/>
        <end position="63"/>
    </location>
</feature>
<feature type="transmembrane region" description="Helical" evidence="6">
    <location>
        <begin position="6"/>
        <end position="30"/>
    </location>
</feature>
<dbReference type="Proteomes" id="UP000638732">
    <property type="component" value="Unassembled WGS sequence"/>
</dbReference>
<sequence>MENLPMVSGTLGLILMIVWLALLVFTLLHAIGNKNIDRNNKILWVAIMVVVPIGGSLVYLFWRLVKTIANPS</sequence>
<keyword evidence="2" id="KW-1003">Cell membrane</keyword>
<organism evidence="8 9">
    <name type="scientific">Mucilaginibacter agri</name>
    <dbReference type="NCBI Taxonomy" id="2695265"/>
    <lineage>
        <taxon>Bacteria</taxon>
        <taxon>Pseudomonadati</taxon>
        <taxon>Bacteroidota</taxon>
        <taxon>Sphingobacteriia</taxon>
        <taxon>Sphingobacteriales</taxon>
        <taxon>Sphingobacteriaceae</taxon>
        <taxon>Mucilaginibacter</taxon>
    </lineage>
</organism>
<dbReference type="EMBL" id="WWEO01000043">
    <property type="protein sequence ID" value="NCD70339.1"/>
    <property type="molecule type" value="Genomic_DNA"/>
</dbReference>
<evidence type="ECO:0000256" key="6">
    <source>
        <dbReference type="SAM" id="Phobius"/>
    </source>
</evidence>
<dbReference type="Pfam" id="PF13396">
    <property type="entry name" value="PLDc_N"/>
    <property type="match status" value="1"/>
</dbReference>
<evidence type="ECO:0000259" key="7">
    <source>
        <dbReference type="Pfam" id="PF13396"/>
    </source>
</evidence>
<dbReference type="GO" id="GO:0005886">
    <property type="term" value="C:plasma membrane"/>
    <property type="evidence" value="ECO:0007669"/>
    <property type="project" value="UniProtKB-SubCell"/>
</dbReference>
<reference evidence="8" key="2">
    <citation type="submission" date="2020-10" db="EMBL/GenBank/DDBJ databases">
        <title>Mucilaginibacter sp. nov., isolated from soil.</title>
        <authorList>
            <person name="Jeon C.O."/>
        </authorList>
    </citation>
    <scope>NUCLEOTIDE SEQUENCE</scope>
    <source>
        <strain evidence="8">R11</strain>
    </source>
</reference>
<evidence type="ECO:0000256" key="4">
    <source>
        <dbReference type="ARBA" id="ARBA00022989"/>
    </source>
</evidence>
<evidence type="ECO:0000256" key="3">
    <source>
        <dbReference type="ARBA" id="ARBA00022692"/>
    </source>
</evidence>
<evidence type="ECO:0000313" key="9">
    <source>
        <dbReference type="Proteomes" id="UP000638732"/>
    </source>
</evidence>
<keyword evidence="5 6" id="KW-0472">Membrane</keyword>
<evidence type="ECO:0000256" key="5">
    <source>
        <dbReference type="ARBA" id="ARBA00023136"/>
    </source>
</evidence>
<evidence type="ECO:0000313" key="8">
    <source>
        <dbReference type="EMBL" id="NCD70339.1"/>
    </source>
</evidence>
<gene>
    <name evidence="8" type="ORF">GSY63_13305</name>
</gene>
<comment type="subcellular location">
    <subcellularLocation>
        <location evidence="1">Cell membrane</location>
        <topology evidence="1">Multi-pass membrane protein</topology>
    </subcellularLocation>
</comment>
<feature type="transmembrane region" description="Helical" evidence="6">
    <location>
        <begin position="42"/>
        <end position="62"/>
    </location>
</feature>
<evidence type="ECO:0000256" key="1">
    <source>
        <dbReference type="ARBA" id="ARBA00004651"/>
    </source>
</evidence>
<proteinExistence type="predicted"/>
<keyword evidence="4 6" id="KW-1133">Transmembrane helix</keyword>
<dbReference type="InterPro" id="IPR027379">
    <property type="entry name" value="CLS_N"/>
</dbReference>
<protein>
    <recommendedName>
        <fullName evidence="7">Cardiolipin synthase N-terminal domain-containing protein</fullName>
    </recommendedName>
</protein>
<name>A0A965ZFZ3_9SPHI</name>
<reference evidence="8" key="1">
    <citation type="submission" date="2020-01" db="EMBL/GenBank/DDBJ databases">
        <authorList>
            <person name="Seo Y.L."/>
        </authorList>
    </citation>
    <scope>NUCLEOTIDE SEQUENCE</scope>
    <source>
        <strain evidence="8">R11</strain>
    </source>
</reference>
<evidence type="ECO:0000256" key="2">
    <source>
        <dbReference type="ARBA" id="ARBA00022475"/>
    </source>
</evidence>